<keyword evidence="1" id="KW-1133">Transmembrane helix</keyword>
<dbReference type="InterPro" id="IPR007110">
    <property type="entry name" value="Ig-like_dom"/>
</dbReference>
<dbReference type="InterPro" id="IPR036179">
    <property type="entry name" value="Ig-like_dom_sf"/>
</dbReference>
<keyword evidence="4" id="KW-1185">Reference proteome</keyword>
<name>A0ABD1JIX0_9TELE</name>
<sequence>MEVRYVVFWLCVLSPVFVKGGVVYLSQTRNDSIELACLSTERNPYGFYLRRKWLQPDKEVLFVYQSMAPSYAGSKTDSSRIRVVEALHAGQVNVTISNLSASDTDRYACEFVFASNPTDRVEPGRDDFLLYIADHTEQPCTCSSYHILLYAISGAVGLLLIIILGLTVAYCGKARNGSKPQPPVPIYEEMAGLQSGNGKAFCDLQGGFGESEYVQPRRENTYSNP</sequence>
<dbReference type="Gene3D" id="2.60.40.10">
    <property type="entry name" value="Immunoglobulins"/>
    <property type="match status" value="1"/>
</dbReference>
<dbReference type="EMBL" id="JBHFQA010000015">
    <property type="protein sequence ID" value="KAL2087044.1"/>
    <property type="molecule type" value="Genomic_DNA"/>
</dbReference>
<evidence type="ECO:0000259" key="2">
    <source>
        <dbReference type="PROSITE" id="PS50835"/>
    </source>
</evidence>
<protein>
    <recommendedName>
        <fullName evidence="2">Ig-like domain-containing protein</fullName>
    </recommendedName>
</protein>
<dbReference type="AlphaFoldDB" id="A0ABD1JIX0"/>
<keyword evidence="1" id="KW-0812">Transmembrane</keyword>
<reference evidence="3 4" key="1">
    <citation type="submission" date="2024-09" db="EMBL/GenBank/DDBJ databases">
        <title>A chromosome-level genome assembly of Gray's grenadier anchovy, Coilia grayii.</title>
        <authorList>
            <person name="Fu Z."/>
        </authorList>
    </citation>
    <scope>NUCLEOTIDE SEQUENCE [LARGE SCALE GENOMIC DNA]</scope>
    <source>
        <strain evidence="3">G4</strain>
        <tissue evidence="3">Muscle</tissue>
    </source>
</reference>
<dbReference type="PANTHER" id="PTHR15343">
    <property type="entry name" value="CD7"/>
    <property type="match status" value="1"/>
</dbReference>
<comment type="caution">
    <text evidence="3">The sequence shown here is derived from an EMBL/GenBank/DDBJ whole genome shotgun (WGS) entry which is preliminary data.</text>
</comment>
<evidence type="ECO:0000256" key="1">
    <source>
        <dbReference type="SAM" id="Phobius"/>
    </source>
</evidence>
<accession>A0ABD1JIX0</accession>
<feature type="domain" description="Ig-like" evidence="2">
    <location>
        <begin position="15"/>
        <end position="109"/>
    </location>
</feature>
<evidence type="ECO:0000313" key="4">
    <source>
        <dbReference type="Proteomes" id="UP001591681"/>
    </source>
</evidence>
<dbReference type="Proteomes" id="UP001591681">
    <property type="component" value="Unassembled WGS sequence"/>
</dbReference>
<feature type="transmembrane region" description="Helical" evidence="1">
    <location>
        <begin position="147"/>
        <end position="171"/>
    </location>
</feature>
<dbReference type="PROSITE" id="PS50835">
    <property type="entry name" value="IG_LIKE"/>
    <property type="match status" value="1"/>
</dbReference>
<proteinExistence type="predicted"/>
<organism evidence="3 4">
    <name type="scientific">Coilia grayii</name>
    <name type="common">Gray's grenadier anchovy</name>
    <dbReference type="NCBI Taxonomy" id="363190"/>
    <lineage>
        <taxon>Eukaryota</taxon>
        <taxon>Metazoa</taxon>
        <taxon>Chordata</taxon>
        <taxon>Craniata</taxon>
        <taxon>Vertebrata</taxon>
        <taxon>Euteleostomi</taxon>
        <taxon>Actinopterygii</taxon>
        <taxon>Neopterygii</taxon>
        <taxon>Teleostei</taxon>
        <taxon>Clupei</taxon>
        <taxon>Clupeiformes</taxon>
        <taxon>Clupeoidei</taxon>
        <taxon>Engraulidae</taxon>
        <taxon>Coilinae</taxon>
        <taxon>Coilia</taxon>
    </lineage>
</organism>
<dbReference type="SUPFAM" id="SSF48726">
    <property type="entry name" value="Immunoglobulin"/>
    <property type="match status" value="1"/>
</dbReference>
<dbReference type="PANTHER" id="PTHR15343:SF1">
    <property type="entry name" value="CD7 ANTIGEN-LIKE"/>
    <property type="match status" value="1"/>
</dbReference>
<dbReference type="InterPro" id="IPR039090">
    <property type="entry name" value="CD7"/>
</dbReference>
<gene>
    <name evidence="3" type="ORF">ACEWY4_018103</name>
</gene>
<dbReference type="InterPro" id="IPR013783">
    <property type="entry name" value="Ig-like_fold"/>
</dbReference>
<evidence type="ECO:0000313" key="3">
    <source>
        <dbReference type="EMBL" id="KAL2087044.1"/>
    </source>
</evidence>
<keyword evidence="1" id="KW-0472">Membrane</keyword>